<keyword evidence="2 10" id="KW-0813">Transport</keyword>
<comment type="subcellular location">
    <subcellularLocation>
        <location evidence="10">Cell outer membrane</location>
        <topology evidence="10">Multi-pass membrane protein</topology>
    </subcellularLocation>
</comment>
<comment type="similarity">
    <text evidence="1 10">Belongs to the alphaproteobacteria porin family.</text>
</comment>
<feature type="signal peptide" evidence="10">
    <location>
        <begin position="1"/>
        <end position="23"/>
    </location>
</feature>
<feature type="chain" id="PRO_5022256348" description="Porin" evidence="10">
    <location>
        <begin position="24"/>
        <end position="549"/>
    </location>
</feature>
<keyword evidence="9 10" id="KW-0998">Cell outer membrane</keyword>
<protein>
    <recommendedName>
        <fullName evidence="10">Porin</fullName>
    </recommendedName>
</protein>
<dbReference type="RefSeq" id="WP_147076474.1">
    <property type="nucleotide sequence ID" value="NZ_BJZT01000005.1"/>
</dbReference>
<dbReference type="OrthoDB" id="7801681at2"/>
<evidence type="ECO:0000256" key="2">
    <source>
        <dbReference type="ARBA" id="ARBA00022448"/>
    </source>
</evidence>
<comment type="domain">
    <text evidence="10">Consists of 16-stranded beta-barrel sheets, with large surface-exposed loops, that form a transmembrane pore at the center of each barrel. The pore is partially ocluded by a peptide loop that folds into the pore lumen.</text>
</comment>
<dbReference type="Pfam" id="PF02530">
    <property type="entry name" value="Porin_2"/>
    <property type="match status" value="1"/>
</dbReference>
<dbReference type="EMBL" id="BJZT01000005">
    <property type="protein sequence ID" value="GEO98203.1"/>
    <property type="molecule type" value="Genomic_DNA"/>
</dbReference>
<comment type="caution">
    <text evidence="11">The sequence shown here is derived from an EMBL/GenBank/DDBJ whole genome shotgun (WGS) entry which is preliminary data.</text>
</comment>
<evidence type="ECO:0000256" key="10">
    <source>
        <dbReference type="RuleBase" id="RU364005"/>
    </source>
</evidence>
<evidence type="ECO:0000313" key="12">
    <source>
        <dbReference type="Proteomes" id="UP000321258"/>
    </source>
</evidence>
<gene>
    <name evidence="11" type="ORF">MHA02_05910</name>
</gene>
<evidence type="ECO:0000256" key="3">
    <source>
        <dbReference type="ARBA" id="ARBA00022452"/>
    </source>
</evidence>
<name>A0A512IKF5_9HYPH</name>
<dbReference type="Proteomes" id="UP000321258">
    <property type="component" value="Unassembled WGS sequence"/>
</dbReference>
<keyword evidence="8 10" id="KW-0472">Membrane</keyword>
<comment type="function">
    <text evidence="10">Forms passive diffusion pores that allow small molecular weight hydrophilic materials across the outer membrane.</text>
</comment>
<dbReference type="GO" id="GO:0046930">
    <property type="term" value="C:pore complex"/>
    <property type="evidence" value="ECO:0007669"/>
    <property type="project" value="UniProtKB-KW"/>
</dbReference>
<accession>A0A512IKF5</accession>
<reference evidence="11 12" key="1">
    <citation type="submission" date="2019-07" db="EMBL/GenBank/DDBJ databases">
        <title>Whole genome shotgun sequence of Methylobacterium haplocladii NBRC 107714.</title>
        <authorList>
            <person name="Hosoyama A."/>
            <person name="Uohara A."/>
            <person name="Ohji S."/>
            <person name="Ichikawa N."/>
        </authorList>
    </citation>
    <scope>NUCLEOTIDE SEQUENCE [LARGE SCALE GENOMIC DNA]</scope>
    <source>
        <strain evidence="11 12">NBRC 107714</strain>
    </source>
</reference>
<evidence type="ECO:0000313" key="11">
    <source>
        <dbReference type="EMBL" id="GEO98203.1"/>
    </source>
</evidence>
<dbReference type="AlphaFoldDB" id="A0A512IKF5"/>
<evidence type="ECO:0000256" key="6">
    <source>
        <dbReference type="ARBA" id="ARBA00023065"/>
    </source>
</evidence>
<sequence>MKLIKSLLLGSAAGLTAVAGAQAADLPVKKAAPIEYVRVCGAYGAGFFYIPGTDTCMRVSGRARFETGYINSNSRNLSGGGDLSGFTGLMRLNVDARTQTSYGTLRAFIRLDAASRTGNTKISSGTIVRGAQAFSGTGQDTLGRVENFINVDKAFVQFAGLTAGRASSFFDFYAHDYEIIGSSLGSDLASTNLLAYTKTFEGGFSATISMEDPTFRKNPLYSDSVTAAAAAAGTAGVNNVFTTAPTPIIITSAANGNATSVAFVDAVQRSRLPDFVGSLRYDAPWGSAQLSAAVKDVNTGGFISGSAIGAVTAPNAVAALLAARGVTSGSQTEYGWAVQGGLKFNLPFIAPGDGLYLQGAYGEGASFYTGINRFTAGYLSNAAVFTGNPFNQYLSDAIVNPVTGKLELSKSFTVVASYLHYWSPEWRSAFYGSYGQMNFSESARAGVGLANALVGAGTAISPPSPVTNAVGYALSPAIRDTDQIVTGASLIWSPVKDLDIGVEGQYIRTSLANGRTTNADKTTTVGGLPLYAKSSEDTYQARFRVQRDF</sequence>
<evidence type="ECO:0000256" key="8">
    <source>
        <dbReference type="ARBA" id="ARBA00023136"/>
    </source>
</evidence>
<evidence type="ECO:0000256" key="4">
    <source>
        <dbReference type="ARBA" id="ARBA00022692"/>
    </source>
</evidence>
<evidence type="ECO:0000256" key="5">
    <source>
        <dbReference type="ARBA" id="ARBA00022729"/>
    </source>
</evidence>
<evidence type="ECO:0000256" key="1">
    <source>
        <dbReference type="ARBA" id="ARBA00009521"/>
    </source>
</evidence>
<keyword evidence="4 10" id="KW-0812">Transmembrane</keyword>
<organism evidence="11 12">
    <name type="scientific">Methylobacterium haplocladii</name>
    <dbReference type="NCBI Taxonomy" id="1176176"/>
    <lineage>
        <taxon>Bacteria</taxon>
        <taxon>Pseudomonadati</taxon>
        <taxon>Pseudomonadota</taxon>
        <taxon>Alphaproteobacteria</taxon>
        <taxon>Hyphomicrobiales</taxon>
        <taxon>Methylobacteriaceae</taxon>
        <taxon>Methylobacterium</taxon>
    </lineage>
</organism>
<dbReference type="InterPro" id="IPR003684">
    <property type="entry name" value="Porin_alphabac"/>
</dbReference>
<proteinExistence type="inferred from homology"/>
<evidence type="ECO:0000256" key="9">
    <source>
        <dbReference type="ARBA" id="ARBA00023237"/>
    </source>
</evidence>
<dbReference type="GO" id="GO:0006811">
    <property type="term" value="P:monoatomic ion transport"/>
    <property type="evidence" value="ECO:0007669"/>
    <property type="project" value="UniProtKB-KW"/>
</dbReference>
<dbReference type="GO" id="GO:0015288">
    <property type="term" value="F:porin activity"/>
    <property type="evidence" value="ECO:0007669"/>
    <property type="project" value="UniProtKB-KW"/>
</dbReference>
<keyword evidence="3 10" id="KW-1134">Transmembrane beta strand</keyword>
<keyword evidence="6 10" id="KW-0406">Ion transport</keyword>
<keyword evidence="12" id="KW-1185">Reference proteome</keyword>
<keyword evidence="7 10" id="KW-0626">Porin</keyword>
<evidence type="ECO:0000256" key="7">
    <source>
        <dbReference type="ARBA" id="ARBA00023114"/>
    </source>
</evidence>
<keyword evidence="5 10" id="KW-0732">Signal</keyword>
<dbReference type="GO" id="GO:0009279">
    <property type="term" value="C:cell outer membrane"/>
    <property type="evidence" value="ECO:0007669"/>
    <property type="project" value="UniProtKB-SubCell"/>
</dbReference>